<name>A0A7S1WVJ9_ALECA</name>
<feature type="compositionally biased region" description="Basic and acidic residues" evidence="2">
    <location>
        <begin position="122"/>
        <end position="154"/>
    </location>
</feature>
<keyword evidence="1" id="KW-0175">Coiled coil</keyword>
<feature type="compositionally biased region" description="Basic and acidic residues" evidence="2">
    <location>
        <begin position="47"/>
        <end position="59"/>
    </location>
</feature>
<evidence type="ECO:0000256" key="1">
    <source>
        <dbReference type="SAM" id="Coils"/>
    </source>
</evidence>
<dbReference type="SMART" id="SM00755">
    <property type="entry name" value="Grip"/>
    <property type="match status" value="1"/>
</dbReference>
<organism evidence="4">
    <name type="scientific">Alexandrium catenella</name>
    <name type="common">Red tide dinoflagellate</name>
    <name type="synonym">Gonyaulax catenella</name>
    <dbReference type="NCBI Taxonomy" id="2925"/>
    <lineage>
        <taxon>Eukaryota</taxon>
        <taxon>Sar</taxon>
        <taxon>Alveolata</taxon>
        <taxon>Dinophyceae</taxon>
        <taxon>Gonyaulacales</taxon>
        <taxon>Pyrocystaceae</taxon>
        <taxon>Alexandrium</taxon>
    </lineage>
</organism>
<feature type="region of interest" description="Disordered" evidence="2">
    <location>
        <begin position="89"/>
        <end position="179"/>
    </location>
</feature>
<feature type="coiled-coil region" evidence="1">
    <location>
        <begin position="462"/>
        <end position="556"/>
    </location>
</feature>
<feature type="compositionally biased region" description="Basic and acidic residues" evidence="2">
    <location>
        <begin position="93"/>
        <end position="111"/>
    </location>
</feature>
<protein>
    <recommendedName>
        <fullName evidence="3">GRIP domain-containing protein</fullName>
    </recommendedName>
</protein>
<dbReference type="InterPro" id="IPR000237">
    <property type="entry name" value="GRIP_dom"/>
</dbReference>
<evidence type="ECO:0000256" key="2">
    <source>
        <dbReference type="SAM" id="MobiDB-lite"/>
    </source>
</evidence>
<dbReference type="AlphaFoldDB" id="A0A7S1WVJ9"/>
<reference evidence="4" key="1">
    <citation type="submission" date="2021-01" db="EMBL/GenBank/DDBJ databases">
        <authorList>
            <person name="Corre E."/>
            <person name="Pelletier E."/>
            <person name="Niang G."/>
            <person name="Scheremetjew M."/>
            <person name="Finn R."/>
            <person name="Kale V."/>
            <person name="Holt S."/>
            <person name="Cochrane G."/>
            <person name="Meng A."/>
            <person name="Brown T."/>
            <person name="Cohen L."/>
        </authorList>
    </citation>
    <scope>NUCLEOTIDE SEQUENCE</scope>
    <source>
        <strain evidence="4">OF101</strain>
    </source>
</reference>
<dbReference type="PROSITE" id="PS50913">
    <property type="entry name" value="GRIP"/>
    <property type="match status" value="1"/>
</dbReference>
<feature type="compositionally biased region" description="Basic and acidic residues" evidence="2">
    <location>
        <begin position="1"/>
        <end position="18"/>
    </location>
</feature>
<accession>A0A7S1WVJ9</accession>
<feature type="region of interest" description="Disordered" evidence="2">
    <location>
        <begin position="47"/>
        <end position="68"/>
    </location>
</feature>
<feature type="compositionally biased region" description="Basic and acidic residues" evidence="2">
    <location>
        <begin position="166"/>
        <end position="179"/>
    </location>
</feature>
<feature type="compositionally biased region" description="Polar residues" evidence="2">
    <location>
        <begin position="688"/>
        <end position="700"/>
    </location>
</feature>
<proteinExistence type="predicted"/>
<sequence>MQEQERRASEALQEREGQLESSCDSIAHELRAQREEDLERARAVEEALRSEMREQEREGQLTSSSHEVLQELRARHEMELEGLRGAEGALRAELQEQERRAADALQEREGQLESSSAGIVEDLERARNSEEGLRSELQEQERRASEALQEREGQLESSNDGLMQELRAKQELEAEKARSIEETLRSELRALEAQCSDALQDMEKARHAEDATRSELAEQERRALEALEERSRQTESASDGLVQELRERYRQELDAAREGEDALRSKLAEQEQCVAESKEELGQLQSKSEAKIGEIVRKAKDFSRQMQTRLEASVAENRELTEKCKEVDEAHRQQQDEATKYRQLTAVANSKIEDSDRRAKELMDALSRSQMQRTALQEQVASVEKSLSVPPNREELEQRGGIHLAVEGEGDDIWCLLKDGGEAEQDSSSEARSAAANRWWKLSQLEAGEKPVALQKRWRGEVSALRAQMQRFKRKSEEMQEEFDGYKQKANAALQTGATHCEEVQLKSRQVEQLGEQLRAATLDVQRAHEDKAKANEELSETRRRLQETLAKGSELEKVLERRAREGEERCYAEVSSSRSRFEAQREALELKWSENERAYQQELDLRRAQKESLDEEVEGLRAMLTQRGASATGMDQGMDDGAAASGAGAAVAASSSTGPAADAAPELARSPLAVGGQEGQRDAASESGGQSWPRSSPRTFSRADDPEGEDDDAPTTTQQVLPQPDSSYHASVTWQGIVQLRSQVRQLENSLQEERQQHGSTRREREAAKAEIREMNMQQSLSNTVGQRQQMEYIRNVFRKFIETCPVGSAEHEQMIFVLTTFFKFPDDDAKVINKNRQSAKSQGGLWTSLTGWKG</sequence>
<feature type="domain" description="GRIP" evidence="3">
    <location>
        <begin position="785"/>
        <end position="837"/>
    </location>
</feature>
<feature type="coiled-coil region" evidence="1">
    <location>
        <begin position="738"/>
        <end position="772"/>
    </location>
</feature>
<gene>
    <name evidence="4" type="ORF">ACAT0790_LOCUS65762</name>
</gene>
<feature type="region of interest" description="Disordered" evidence="2">
    <location>
        <begin position="200"/>
        <end position="243"/>
    </location>
</feature>
<feature type="compositionally biased region" description="Polar residues" evidence="2">
    <location>
        <begin position="718"/>
        <end position="728"/>
    </location>
</feature>
<feature type="region of interest" description="Disordered" evidence="2">
    <location>
        <begin position="1"/>
        <end position="23"/>
    </location>
</feature>
<feature type="compositionally biased region" description="Basic and acidic residues" evidence="2">
    <location>
        <begin position="201"/>
        <end position="233"/>
    </location>
</feature>
<evidence type="ECO:0000313" key="4">
    <source>
        <dbReference type="EMBL" id="CAD9188988.1"/>
    </source>
</evidence>
<dbReference type="EMBL" id="HBGE01110289">
    <property type="protein sequence ID" value="CAD9188988.1"/>
    <property type="molecule type" value="Transcribed_RNA"/>
</dbReference>
<evidence type="ECO:0000259" key="3">
    <source>
        <dbReference type="PROSITE" id="PS50913"/>
    </source>
</evidence>
<feature type="region of interest" description="Disordered" evidence="2">
    <location>
        <begin position="675"/>
        <end position="728"/>
    </location>
</feature>